<reference evidence="6" key="1">
    <citation type="submission" date="2021-02" db="EMBL/GenBank/DDBJ databases">
        <authorList>
            <person name="Bekaert M."/>
        </authorList>
    </citation>
    <scope>NUCLEOTIDE SEQUENCE</scope>
    <source>
        <strain evidence="6">IoA-00</strain>
    </source>
</reference>
<feature type="coiled-coil region" evidence="3">
    <location>
        <begin position="196"/>
        <end position="230"/>
    </location>
</feature>
<feature type="coiled-coil region" evidence="3">
    <location>
        <begin position="857"/>
        <end position="906"/>
    </location>
</feature>
<proteinExistence type="predicted"/>
<dbReference type="Pfam" id="PF07989">
    <property type="entry name" value="Cnn_1N"/>
    <property type="match status" value="1"/>
</dbReference>
<comment type="subcellular location">
    <subcellularLocation>
        <location evidence="1">Cytoplasm</location>
    </subcellularLocation>
</comment>
<feature type="region of interest" description="Disordered" evidence="4">
    <location>
        <begin position="1"/>
        <end position="31"/>
    </location>
</feature>
<keyword evidence="3" id="KW-0175">Coiled coil</keyword>
<feature type="coiled-coil region" evidence="3">
    <location>
        <begin position="351"/>
        <end position="410"/>
    </location>
</feature>
<evidence type="ECO:0000256" key="2">
    <source>
        <dbReference type="ARBA" id="ARBA00022490"/>
    </source>
</evidence>
<dbReference type="GO" id="GO:0007099">
    <property type="term" value="P:centriole replication"/>
    <property type="evidence" value="ECO:0007669"/>
    <property type="project" value="TreeGrafter"/>
</dbReference>
<keyword evidence="2" id="KW-0963">Cytoplasm</keyword>
<evidence type="ECO:0000256" key="4">
    <source>
        <dbReference type="SAM" id="MobiDB-lite"/>
    </source>
</evidence>
<dbReference type="InterPro" id="IPR042791">
    <property type="entry name" value="CDK5RAP2"/>
</dbReference>
<dbReference type="GO" id="GO:0008017">
    <property type="term" value="F:microtubule binding"/>
    <property type="evidence" value="ECO:0007669"/>
    <property type="project" value="TreeGrafter"/>
</dbReference>
<dbReference type="GO" id="GO:0090266">
    <property type="term" value="P:regulation of mitotic cell cycle spindle assembly checkpoint"/>
    <property type="evidence" value="ECO:0007669"/>
    <property type="project" value="TreeGrafter"/>
</dbReference>
<dbReference type="GO" id="GO:0097431">
    <property type="term" value="C:mitotic spindle pole"/>
    <property type="evidence" value="ECO:0007669"/>
    <property type="project" value="TreeGrafter"/>
</dbReference>
<gene>
    <name evidence="6" type="ORF">LSAA_13548</name>
</gene>
<dbReference type="AlphaFoldDB" id="A0A7R8D432"/>
<dbReference type="GO" id="GO:0046600">
    <property type="term" value="P:negative regulation of centriole replication"/>
    <property type="evidence" value="ECO:0007669"/>
    <property type="project" value="TreeGrafter"/>
</dbReference>
<evidence type="ECO:0000256" key="3">
    <source>
        <dbReference type="SAM" id="Coils"/>
    </source>
</evidence>
<evidence type="ECO:0000313" key="6">
    <source>
        <dbReference type="EMBL" id="CAF3020188.1"/>
    </source>
</evidence>
<feature type="region of interest" description="Disordered" evidence="4">
    <location>
        <begin position="60"/>
        <end position="110"/>
    </location>
</feature>
<evidence type="ECO:0000256" key="1">
    <source>
        <dbReference type="ARBA" id="ARBA00004496"/>
    </source>
</evidence>
<dbReference type="GO" id="GO:0043015">
    <property type="term" value="F:gamma-tubulin binding"/>
    <property type="evidence" value="ECO:0007669"/>
    <property type="project" value="TreeGrafter"/>
</dbReference>
<dbReference type="GO" id="GO:0001578">
    <property type="term" value="P:microtubule bundle formation"/>
    <property type="evidence" value="ECO:0007669"/>
    <property type="project" value="TreeGrafter"/>
</dbReference>
<feature type="domain" description="Centrosomin N-terminal motif 1" evidence="5">
    <location>
        <begin position="135"/>
        <end position="210"/>
    </location>
</feature>
<sequence length="927" mass="105466">MYSPSSSPRKGPFGSNKGSPRKNLLSPSDVTPFSFNGPDGLNIFGNELLSQTNGIIPMSVPMDRRKGDGGGCTVGDTPLSRRSNLNQNSESRPRTQSLIPLGKSHSVGSGGIQRIRPTGSAGGEGSLGGILSGKSVREYDETLRDLQRDNFNLKLRIYFLEERMGHGDGINFSSDKNSEDSMIELKMTCERLKYDINEKSELLQEARFAIEDLENQLHNVSEKREKEKKVNGGKTQVIRVRIKGCVPVHKRVVSSGEEFGDSDDSLLREKIRKKEEVVGRQQELEDNVERLNKVIKETDKCLRNAQNVVAARVVEIEGLKSQLQDRDTQIHDMKIMNEKLQKSDHAKELEIEDLKLKRDETLELLDKAKVDLESEIMKYDKGLRRKERIIKDLSYEVEIKNKKVQELQTKLKIRSLDALEKDILSKDEESDNDRNDFGLTTCVVTPTTSNIIPNQHQPMNEGNENSGNKWGLNVVTQSLHIPPNSKNAIPTWEVKKLREDIRILRDFLKIRVHEKKNLLSQIAELNKRITMSRRSSLSSTFQANTPPPLREITNISYKLRNVERSSLETDKIVSDLRNIAANLNMAHRERRESHYSDSSSDWTGGLPDPSLIMPYLEFDDGGRNGDDERVYSLSNGRLNDPKKFSIYSMLEQFQPTDVDEHCEGSPLHQSMESLSMHEPAILSEDSWSQPDVSEARNRMGIPPLTIAATTTTNNRVGSKYFSKNGKSQIYSDESTTRRHIIMESGLDDDDVDDDTSKSLVAEECIMGNCLKENLARIKIVMDSLSYEIDSTNSIDSDVTDEEDDIIEGEIRDRILRRSNTLLKYSTSTIRRLKRIIRHHEIHSEKSRDELNYTMNTLSELESSLLDVRNKSEETENLLRNQLEVKLKELEYKNKETQNIKTKLNENYNLVAQLSSENLSLSREKNEA</sequence>
<organism evidence="6 7">
    <name type="scientific">Lepeophtheirus salmonis</name>
    <name type="common">Salmon louse</name>
    <name type="synonym">Caligus salmonis</name>
    <dbReference type="NCBI Taxonomy" id="72036"/>
    <lineage>
        <taxon>Eukaryota</taxon>
        <taxon>Metazoa</taxon>
        <taxon>Ecdysozoa</taxon>
        <taxon>Arthropoda</taxon>
        <taxon>Crustacea</taxon>
        <taxon>Multicrustacea</taxon>
        <taxon>Hexanauplia</taxon>
        <taxon>Copepoda</taxon>
        <taxon>Siphonostomatoida</taxon>
        <taxon>Caligidae</taxon>
        <taxon>Lepeophtheirus</taxon>
    </lineage>
</organism>
<dbReference type="PANTHER" id="PTHR46930">
    <property type="entry name" value="CDK5 REGULATORY SUBUNIT-ASSOCIATED PROTEIN 2"/>
    <property type="match status" value="1"/>
</dbReference>
<dbReference type="GO" id="GO:0005737">
    <property type="term" value="C:cytoplasm"/>
    <property type="evidence" value="ECO:0007669"/>
    <property type="project" value="UniProtKB-SubCell"/>
</dbReference>
<dbReference type="GO" id="GO:0035371">
    <property type="term" value="C:microtubule plus-end"/>
    <property type="evidence" value="ECO:0007669"/>
    <property type="project" value="TreeGrafter"/>
</dbReference>
<evidence type="ECO:0000259" key="5">
    <source>
        <dbReference type="Pfam" id="PF07989"/>
    </source>
</evidence>
<dbReference type="Proteomes" id="UP000675881">
    <property type="component" value="Chromosome 8"/>
</dbReference>
<dbReference type="GO" id="GO:0000132">
    <property type="term" value="P:establishment of mitotic spindle orientation"/>
    <property type="evidence" value="ECO:0007669"/>
    <property type="project" value="TreeGrafter"/>
</dbReference>
<evidence type="ECO:0000313" key="7">
    <source>
        <dbReference type="Proteomes" id="UP000675881"/>
    </source>
</evidence>
<dbReference type="InterPro" id="IPR012943">
    <property type="entry name" value="Cnn_1N"/>
</dbReference>
<feature type="compositionally biased region" description="Polar residues" evidence="4">
    <location>
        <begin position="80"/>
        <end position="98"/>
    </location>
</feature>
<dbReference type="PANTHER" id="PTHR46930:SF1">
    <property type="entry name" value="CDK5 REGULATORY SUBUNIT-ASSOCIATED PROTEIN 2"/>
    <property type="match status" value="1"/>
</dbReference>
<dbReference type="OrthoDB" id="10255000at2759"/>
<dbReference type="GO" id="GO:0007059">
    <property type="term" value="P:chromosome segregation"/>
    <property type="evidence" value="ECO:0007669"/>
    <property type="project" value="TreeGrafter"/>
</dbReference>
<name>A0A7R8D432_LEPSM</name>
<keyword evidence="7" id="KW-1185">Reference proteome</keyword>
<dbReference type="EMBL" id="HG994587">
    <property type="protein sequence ID" value="CAF3020188.1"/>
    <property type="molecule type" value="Genomic_DNA"/>
</dbReference>
<feature type="coiled-coil region" evidence="3">
    <location>
        <begin position="267"/>
        <end position="301"/>
    </location>
</feature>
<dbReference type="GO" id="GO:0000242">
    <property type="term" value="C:pericentriolar material"/>
    <property type="evidence" value="ECO:0007669"/>
    <property type="project" value="TreeGrafter"/>
</dbReference>
<accession>A0A7R8D432</accession>
<protein>
    <submittedName>
        <fullName evidence="6">(salmon louse) hypothetical protein</fullName>
    </submittedName>
</protein>